<dbReference type="Pfam" id="PF01187">
    <property type="entry name" value="MIF"/>
    <property type="match status" value="1"/>
</dbReference>
<evidence type="ECO:0000256" key="5">
    <source>
        <dbReference type="ARBA" id="ARBA00022803"/>
    </source>
</evidence>
<keyword evidence="6" id="KW-0156">Chromatin regulator</keyword>
<protein>
    <recommendedName>
        <fullName evidence="8">Calcineurin-binding protein cabin-1</fullName>
    </recommendedName>
    <alternativeName>
        <fullName evidence="9">Calcineurin inhibitor</fullName>
    </alternativeName>
</protein>
<dbReference type="InterPro" id="IPR001398">
    <property type="entry name" value="Macrophage_inhib_fac"/>
</dbReference>
<dbReference type="FunFam" id="1.25.40.10:FF:000076">
    <property type="entry name" value="calcineurin-binding protein cabin-1 isoform X1"/>
    <property type="match status" value="1"/>
</dbReference>
<evidence type="ECO:0000256" key="10">
    <source>
        <dbReference type="PROSITE-ProRule" id="PRU00339"/>
    </source>
</evidence>
<dbReference type="InterPro" id="IPR019734">
    <property type="entry name" value="TPR_rpt"/>
</dbReference>
<keyword evidence="7" id="KW-0539">Nucleus</keyword>
<dbReference type="PROSITE" id="PS50005">
    <property type="entry name" value="TPR"/>
    <property type="match status" value="2"/>
</dbReference>
<feature type="region of interest" description="Disordered" evidence="11">
    <location>
        <begin position="1951"/>
        <end position="2171"/>
    </location>
</feature>
<dbReference type="SUPFAM" id="SSF55331">
    <property type="entry name" value="Tautomerase/MIF"/>
    <property type="match status" value="1"/>
</dbReference>
<evidence type="ECO:0000256" key="6">
    <source>
        <dbReference type="ARBA" id="ARBA00022853"/>
    </source>
</evidence>
<evidence type="ECO:0000313" key="14">
    <source>
        <dbReference type="Proteomes" id="UP001166674"/>
    </source>
</evidence>
<evidence type="ECO:0000256" key="9">
    <source>
        <dbReference type="ARBA" id="ARBA00078627"/>
    </source>
</evidence>
<feature type="region of interest" description="Disordered" evidence="11">
    <location>
        <begin position="1700"/>
        <end position="1888"/>
    </location>
</feature>
<dbReference type="Pfam" id="PF09047">
    <property type="entry name" value="MEF2_binding"/>
    <property type="match status" value="1"/>
</dbReference>
<feature type="domain" description="Calcineurin-binding protein cabin-1 MEF2-binding" evidence="12">
    <location>
        <begin position="2163"/>
        <end position="2197"/>
    </location>
</feature>
<accession>A0AA41MMN4</accession>
<name>A0AA41MMN4_SCICA</name>
<dbReference type="Proteomes" id="UP001166674">
    <property type="component" value="Unassembled WGS sequence"/>
</dbReference>
<evidence type="ECO:0000256" key="11">
    <source>
        <dbReference type="SAM" id="MobiDB-lite"/>
    </source>
</evidence>
<feature type="compositionally biased region" description="Low complexity" evidence="11">
    <location>
        <begin position="2001"/>
        <end position="2017"/>
    </location>
</feature>
<dbReference type="InterPro" id="IPR014347">
    <property type="entry name" value="Tautomerase/MIF_sf"/>
</dbReference>
<evidence type="ECO:0000256" key="3">
    <source>
        <dbReference type="ARBA" id="ARBA00022553"/>
    </source>
</evidence>
<dbReference type="SUPFAM" id="SSF48452">
    <property type="entry name" value="TPR-like"/>
    <property type="match status" value="2"/>
</dbReference>
<feature type="compositionally biased region" description="Acidic residues" evidence="11">
    <location>
        <begin position="2214"/>
        <end position="2227"/>
    </location>
</feature>
<comment type="subcellular location">
    <subcellularLocation>
        <location evidence="1">Nucleus</location>
    </subcellularLocation>
</comment>
<keyword evidence="5 10" id="KW-0802">TPR repeat</keyword>
<feature type="compositionally biased region" description="Basic and acidic residues" evidence="11">
    <location>
        <begin position="1818"/>
        <end position="1828"/>
    </location>
</feature>
<evidence type="ECO:0000256" key="8">
    <source>
        <dbReference type="ARBA" id="ARBA00071005"/>
    </source>
</evidence>
<evidence type="ECO:0000313" key="13">
    <source>
        <dbReference type="EMBL" id="MBZ3874583.1"/>
    </source>
</evidence>
<keyword evidence="4" id="KW-0677">Repeat</keyword>
<evidence type="ECO:0000259" key="12">
    <source>
        <dbReference type="Pfam" id="PF09047"/>
    </source>
</evidence>
<reference evidence="13" key="1">
    <citation type="submission" date="2020-03" db="EMBL/GenBank/DDBJ databases">
        <title>Studies in the Genomics of Life Span.</title>
        <authorList>
            <person name="Glass D."/>
        </authorList>
    </citation>
    <scope>NUCLEOTIDE SEQUENCE</scope>
    <source>
        <strain evidence="13">SUZIE</strain>
        <tissue evidence="13">Muscle</tissue>
    </source>
</reference>
<feature type="compositionally biased region" description="Polar residues" evidence="11">
    <location>
        <begin position="2101"/>
        <end position="2118"/>
    </location>
</feature>
<dbReference type="InterPro" id="IPR033053">
    <property type="entry name" value="Hir3/CABIN1"/>
</dbReference>
<feature type="compositionally biased region" description="Low complexity" evidence="11">
    <location>
        <begin position="1362"/>
        <end position="1383"/>
    </location>
</feature>
<dbReference type="FunFam" id="1.25.40.10:FF:000654">
    <property type="entry name" value="Calcineurin-binding protein 1"/>
    <property type="match status" value="1"/>
</dbReference>
<keyword evidence="3" id="KW-0597">Phosphoprotein</keyword>
<dbReference type="PANTHER" id="PTHR15502">
    <property type="entry name" value="CALCINEURIN-BINDING PROTEIN CABIN 1-RELATED"/>
    <property type="match status" value="1"/>
</dbReference>
<feature type="region of interest" description="Disordered" evidence="11">
    <location>
        <begin position="1334"/>
        <end position="1441"/>
    </location>
</feature>
<dbReference type="InterPro" id="IPR015134">
    <property type="entry name" value="MEF2-bd"/>
</dbReference>
<feature type="repeat" description="TPR" evidence="10">
    <location>
        <begin position="159"/>
        <end position="192"/>
    </location>
</feature>
<organism evidence="13 14">
    <name type="scientific">Sciurus carolinensis</name>
    <name type="common">Eastern gray squirrel</name>
    <dbReference type="NCBI Taxonomy" id="30640"/>
    <lineage>
        <taxon>Eukaryota</taxon>
        <taxon>Metazoa</taxon>
        <taxon>Chordata</taxon>
        <taxon>Craniata</taxon>
        <taxon>Vertebrata</taxon>
        <taxon>Euteleostomi</taxon>
        <taxon>Mammalia</taxon>
        <taxon>Eutheria</taxon>
        <taxon>Euarchontoglires</taxon>
        <taxon>Glires</taxon>
        <taxon>Rodentia</taxon>
        <taxon>Sciuromorpha</taxon>
        <taxon>Sciuridae</taxon>
        <taxon>Sciurinae</taxon>
        <taxon>Sciurini</taxon>
        <taxon>Sciurus</taxon>
    </lineage>
</organism>
<feature type="compositionally biased region" description="Basic and acidic residues" evidence="11">
    <location>
        <begin position="417"/>
        <end position="426"/>
    </location>
</feature>
<feature type="compositionally biased region" description="Polar residues" evidence="11">
    <location>
        <begin position="1411"/>
        <end position="1435"/>
    </location>
</feature>
<dbReference type="CDD" id="cd13839">
    <property type="entry name" value="MEF2_binding"/>
    <property type="match status" value="1"/>
</dbReference>
<feature type="compositionally biased region" description="Basic and acidic residues" evidence="11">
    <location>
        <begin position="1336"/>
        <end position="1359"/>
    </location>
</feature>
<gene>
    <name evidence="13" type="ORF">SUZIE_128660</name>
</gene>
<dbReference type="GO" id="GO:0006325">
    <property type="term" value="P:chromatin organization"/>
    <property type="evidence" value="ECO:0007669"/>
    <property type="project" value="UniProtKB-KW"/>
</dbReference>
<dbReference type="Gene3D" id="3.30.429.10">
    <property type="entry name" value="Macrophage Migration Inhibitory Factor"/>
    <property type="match status" value="1"/>
</dbReference>
<keyword evidence="14" id="KW-1185">Reference proteome</keyword>
<dbReference type="InterPro" id="IPR011990">
    <property type="entry name" value="TPR-like_helical_dom_sf"/>
</dbReference>
<dbReference type="SMART" id="SM00028">
    <property type="entry name" value="TPR"/>
    <property type="match status" value="5"/>
</dbReference>
<feature type="region of interest" description="Disordered" evidence="11">
    <location>
        <begin position="2205"/>
        <end position="2227"/>
    </location>
</feature>
<dbReference type="Gene3D" id="1.25.40.10">
    <property type="entry name" value="Tetratricopeptide repeat domain"/>
    <property type="match status" value="2"/>
</dbReference>
<evidence type="ECO:0000256" key="2">
    <source>
        <dbReference type="ARBA" id="ARBA00005851"/>
    </source>
</evidence>
<dbReference type="GO" id="GO:0005634">
    <property type="term" value="C:nucleus"/>
    <property type="evidence" value="ECO:0007669"/>
    <property type="project" value="UniProtKB-SubCell"/>
</dbReference>
<comment type="caution">
    <text evidence="13">The sequence shown here is derived from an EMBL/GenBank/DDBJ whole genome shotgun (WGS) entry which is preliminary data.</text>
</comment>
<evidence type="ECO:0000256" key="7">
    <source>
        <dbReference type="ARBA" id="ARBA00023242"/>
    </source>
</evidence>
<feature type="compositionally biased region" description="Low complexity" evidence="11">
    <location>
        <begin position="1853"/>
        <end position="1864"/>
    </location>
</feature>
<evidence type="ECO:0000256" key="1">
    <source>
        <dbReference type="ARBA" id="ARBA00004123"/>
    </source>
</evidence>
<sequence length="2227" mass="247685">MPTIELDTNLPVNRVPAGLEKRLCATAAAILGKPENIRIAALNASSTVEDDHEGSFKSHKTQTKEAQEAEAFALYHKALDLQKHDRFEESAKAYHELLEARLLREAVSSGDEKEGLKHPGLILKYSTYKNLAQLAAQREDLETAMEFYLEAVMLDSTDVNLWYKIGHVALRLIRLPLARHAFEEGLRCNPDHWPCLDNLITVLYTLSDYTTCLYFICKALEKDCRYSKGLVLKEKIFEEQPCLRKDSLRMFLKCDMSIHDVSVSAAETKAIVDEALGLRKKRQALIVREKEPDLKLVQPIPFFTWKCLGESLLAMYNHLTTCEPPRPSLGKRIDLSDYQDPSLLLASSMVVTPVSVIQPSPVNTNPAIAVVEPVLSYTSVATANFPLHSPSLLDTGATVGDVSGGDKSKKGVKRKKISEESGETAKRRSARVRNTKCKKEEKVDFQELLVKFLPSRLRKLDPEEEDDPFNNYEVQSETKLESFSSMGPHRLSFDSATFMESEKQDVHEFLLENLTNGGILELMMRYLKGMGHKFLLRWPPGLAEVVLSVYHSWRRHSTSLPNPLLRDCSNKHIKDMMLMSLSCMELQLDQWLLTKGRSSAVSPRNCPAGMVNGRFGPDFPGTHCLGDLLQLSFASSQRDLFEDEWLEFVVRVYWLKARFLALQGDMEQALENYDICTEMLQSSIAIQAKAGTEQRDIVIRLPNLHNDSIVSLEEIDKNLKSLERCQSLEEIQRLYEAGDYKAVVHLLRPTLCTSGFDRAKHLEFMTSIPERPAQLLLLQDSLLRLKDHQQCFECSDVALNEAVQQMVNSSEAAAKEEWVATVTQLLLGIEQALSADGSGSILKESSSTTGLVRLTNNLIQVIDCSMAVQEEPKEPHVSSVLPWIILHRIIWQEEDTFRSLCHQQQLQNPVEEGMSETPMLPSSLMLLNTAHEYLGRRSWCCNSDGALLRFYVRVLQKELAASTSEDTHPYKEELETALEQCFYCLYSFPSKKSKARYLEEHSVQQVDLIWEDALFMFEYFKPKTLPEFDSYKTSTVSADLANLLKRIATIVPRTERPALSLDKVSAYIEGTSSEVPCLPEGADPSPPVVNELYYLLADYHFKNKEQSKAIKFYMHDICICPNRFDSWAGMALARASRIQDKLNSNELKSDGPIWKHATPVLNCFRRALEIDSSNLSLWIEYGTMSYALHSFASRQLKQWRAELPPELVQQMEGRRDSMLETARHCFTSAAHCEGDGDEEEWLIHYMLGKVAEKQQQPPAVYLLHYRQASHYLHEEAARYPKKIHYHNPPELAMEALEVYFRLHASILKLLGKPDSGVGAEVLVNFMKEAAEGPFARGEEKNTPKASEKEKACLVDEDSHSSAGTLPGPGASLPSSGPGLTSPPYTATPIDHDYVKCKKPHQQATPDDRSQDSTAVALSDSSSTQDFFNEPTSSLEGSRKPYAEKRLPMLNAQTGPTGKDLQGATDERGKIEESLESTEGFRAAEHGVQKPAADPLASVCIPVKTPVSTPALWDGKKRSEPPGEPVTFPQGLPADAEEQRQFLTEQCIASFRLCLSRFPQHYKSLYRLAFLYTYSKTHRNLQWARDVLLGSSIPWQQLQHMPAQGLFCERNKTNFFNGIWRIPVDEIDRPGSFAWHMNRSIVLLLKVLAQLRDHSTLLKVSSMLQRTPDQGKKYLRDADRQVLAQRAFILTVKVLEDTLSELSEGSEHPGPKTCSLPGPRMTTDVSHKASPEDGQESLPHSKKPPLAEGSGPGPEPGCKVGPVNHQPMAMDSGDSADQGEEPKDKESPRAGPTEPMDTGEAAVHRPDLEQTPPLLPGHPLRDRGPESRPTELSLEELSISARQQPSAFVPAPPVSTTSSAPATATGARGVSHPEEPPPRPSRKRKLLEDTESGKTLLLDAYRVWQQGQKGVAYDLGRIERIMSETYMLIKQVDEEAALEQAVKFCQVHLGAAAQRQTSGDMPTTPKHPKDSRENFFPVVVGPTPPDPVPADALQRPSDTQAKPRPALAAATAIISCPASVSASTPDSSKDPGPPQPHRAEAPSNMTSLGPEGEELAGVAESTGFPPQQPRCSQQVKMAPTGPPVEPHCWPTEAAPQTGAEPSCSQAATSKVPSSGNTQPPEGHPSKTEPIRAKSRLLPNMPKLVIPSATTKFPPEITVTPPTPTLLSPKGSISEETKQKLKSAILSAQSAANVRKENLCQPALEVLETSSQESSLESETDEDDDYMDI</sequence>
<dbReference type="EMBL" id="JAATJV010232200">
    <property type="protein sequence ID" value="MBZ3874583.1"/>
    <property type="molecule type" value="Genomic_DNA"/>
</dbReference>
<dbReference type="PANTHER" id="PTHR15502:SF7">
    <property type="entry name" value="CALCINEURIN-BINDING PROTEIN CABIN-1"/>
    <property type="match status" value="1"/>
</dbReference>
<feature type="region of interest" description="Disordered" evidence="11">
    <location>
        <begin position="398"/>
        <end position="435"/>
    </location>
</feature>
<proteinExistence type="inferred from homology"/>
<comment type="similarity">
    <text evidence="2">Belongs to the MIF family.</text>
</comment>
<feature type="repeat" description="TPR" evidence="10">
    <location>
        <begin position="125"/>
        <end position="158"/>
    </location>
</feature>
<evidence type="ECO:0000256" key="4">
    <source>
        <dbReference type="ARBA" id="ARBA00022737"/>
    </source>
</evidence>
<dbReference type="GO" id="GO:0031491">
    <property type="term" value="F:nucleosome binding"/>
    <property type="evidence" value="ECO:0007669"/>
    <property type="project" value="TreeGrafter"/>
</dbReference>